<dbReference type="Pfam" id="PF18593">
    <property type="entry name" value="CdiI_2"/>
    <property type="match status" value="1"/>
</dbReference>
<protein>
    <recommendedName>
        <fullName evidence="1">CdiI immunity protein domain-containing protein</fullName>
    </recommendedName>
</protein>
<evidence type="ECO:0000259" key="1">
    <source>
        <dbReference type="Pfam" id="PF18593"/>
    </source>
</evidence>
<accession>A0A149PEK9</accession>
<keyword evidence="3" id="KW-1185">Reference proteome</keyword>
<dbReference type="AlphaFoldDB" id="A0A149PEK9"/>
<dbReference type="EMBL" id="LRBG01000038">
    <property type="protein sequence ID" value="KXU83473.1"/>
    <property type="molecule type" value="Genomic_DNA"/>
</dbReference>
<evidence type="ECO:0000313" key="3">
    <source>
        <dbReference type="Proteomes" id="UP000075613"/>
    </source>
</evidence>
<dbReference type="RefSeq" id="WP_062136027.1">
    <property type="nucleotide sequence ID" value="NZ_LRBG01000038.1"/>
</dbReference>
<organism evidence="2 3">
    <name type="scientific">Paraburkholderia monticola</name>
    <dbReference type="NCBI Taxonomy" id="1399968"/>
    <lineage>
        <taxon>Bacteria</taxon>
        <taxon>Pseudomonadati</taxon>
        <taxon>Pseudomonadota</taxon>
        <taxon>Betaproteobacteria</taxon>
        <taxon>Burkholderiales</taxon>
        <taxon>Burkholderiaceae</taxon>
        <taxon>Paraburkholderia</taxon>
    </lineage>
</organism>
<dbReference type="OrthoDB" id="8852337at2"/>
<dbReference type="InterPro" id="IPR041129">
    <property type="entry name" value="CdiI_2"/>
</dbReference>
<dbReference type="Proteomes" id="UP000075613">
    <property type="component" value="Unassembled WGS sequence"/>
</dbReference>
<feature type="domain" description="CdiI immunity protein" evidence="1">
    <location>
        <begin position="7"/>
        <end position="94"/>
    </location>
</feature>
<name>A0A149PEK9_9BURK</name>
<sequence length="97" mass="11377">MEDESPYPNLDFLIHSYFNEDFDLSGDNVEEIVSCFKKESDKTLHKLVVDEIDRFVRDHSANLDGYFQEIYGLYVDPEPWGHTTASFLEGVKRLLRE</sequence>
<reference evidence="2 3" key="1">
    <citation type="journal article" date="2015" name="Int. J. Syst. Evol. Microbiol.">
        <title>Burkholderia monticola sp. nov., isolated from mountain soil.</title>
        <authorList>
            <person name="Baek I."/>
            <person name="Seo B."/>
            <person name="Lee I."/>
            <person name="Yi H."/>
            <person name="Chun J."/>
        </authorList>
    </citation>
    <scope>NUCLEOTIDE SEQUENCE [LARGE SCALE GENOMIC DNA]</scope>
    <source>
        <strain evidence="2 3">JC2948</strain>
    </source>
</reference>
<gene>
    <name evidence="2" type="ORF">CI15_30830</name>
</gene>
<comment type="caution">
    <text evidence="2">The sequence shown here is derived from an EMBL/GenBank/DDBJ whole genome shotgun (WGS) entry which is preliminary data.</text>
</comment>
<evidence type="ECO:0000313" key="2">
    <source>
        <dbReference type="EMBL" id="KXU83473.1"/>
    </source>
</evidence>
<proteinExistence type="predicted"/>